<organism evidence="6 7">
    <name type="scientific">Labilibaculum antarcticum</name>
    <dbReference type="NCBI Taxonomy" id="1717717"/>
    <lineage>
        <taxon>Bacteria</taxon>
        <taxon>Pseudomonadati</taxon>
        <taxon>Bacteroidota</taxon>
        <taxon>Bacteroidia</taxon>
        <taxon>Marinilabiliales</taxon>
        <taxon>Marinifilaceae</taxon>
        <taxon>Labilibaculum</taxon>
    </lineage>
</organism>
<evidence type="ECO:0000313" key="7">
    <source>
        <dbReference type="Proteomes" id="UP000218267"/>
    </source>
</evidence>
<dbReference type="GO" id="GO:0030170">
    <property type="term" value="F:pyridoxal phosphate binding"/>
    <property type="evidence" value="ECO:0007669"/>
    <property type="project" value="InterPro"/>
</dbReference>
<dbReference type="CDD" id="cd00610">
    <property type="entry name" value="OAT_like"/>
    <property type="match status" value="1"/>
</dbReference>
<dbReference type="Proteomes" id="UP000218267">
    <property type="component" value="Chromosome"/>
</dbReference>
<dbReference type="Gene3D" id="3.90.1150.10">
    <property type="entry name" value="Aspartate Aminotransferase, domain 1"/>
    <property type="match status" value="1"/>
</dbReference>
<dbReference type="InterPro" id="IPR050103">
    <property type="entry name" value="Class-III_PLP-dep_AT"/>
</dbReference>
<comment type="cofactor">
    <cofactor evidence="1">
        <name>pyridoxal 5'-phosphate</name>
        <dbReference type="ChEBI" id="CHEBI:597326"/>
    </cofactor>
</comment>
<accession>A0A1Y1CFA0</accession>
<keyword evidence="3 6" id="KW-0808">Transferase</keyword>
<reference evidence="7" key="2">
    <citation type="journal article" date="2020" name="Antonie Van Leeuwenhoek">
        <title>Labilibaculum antarcticum sp. nov., a novel facultative anaerobic, psychrotorelant bacterium isolated from marine sediment of Antarctica.</title>
        <authorList>
            <person name="Watanabe M."/>
            <person name="Kojima H."/>
            <person name="Fukui M."/>
        </authorList>
    </citation>
    <scope>NUCLEOTIDE SEQUENCE [LARGE SCALE GENOMIC DNA]</scope>
    <source>
        <strain evidence="7">SPP2</strain>
    </source>
</reference>
<protein>
    <submittedName>
        <fullName evidence="6">Aminotransferase class III</fullName>
    </submittedName>
</protein>
<evidence type="ECO:0000256" key="5">
    <source>
        <dbReference type="RuleBase" id="RU003560"/>
    </source>
</evidence>
<evidence type="ECO:0000256" key="1">
    <source>
        <dbReference type="ARBA" id="ARBA00001933"/>
    </source>
</evidence>
<keyword evidence="7" id="KW-1185">Reference proteome</keyword>
<dbReference type="AlphaFoldDB" id="A0A1Y1CFA0"/>
<comment type="similarity">
    <text evidence="5">Belongs to the class-III pyridoxal-phosphate-dependent aminotransferase family.</text>
</comment>
<dbReference type="InterPro" id="IPR015422">
    <property type="entry name" value="PyrdxlP-dep_Trfase_small"/>
</dbReference>
<dbReference type="InterPro" id="IPR015424">
    <property type="entry name" value="PyrdxlP-dep_Trfase"/>
</dbReference>
<dbReference type="EMBL" id="AP018042">
    <property type="protein sequence ID" value="BAX78773.1"/>
    <property type="molecule type" value="Genomic_DNA"/>
</dbReference>
<keyword evidence="2 6" id="KW-0032">Aminotransferase</keyword>
<proteinExistence type="inferred from homology"/>
<name>A0A1Y1CFA0_9BACT</name>
<dbReference type="PIRSF" id="PIRSF000521">
    <property type="entry name" value="Transaminase_4ab_Lys_Orn"/>
    <property type="match status" value="1"/>
</dbReference>
<keyword evidence="4 5" id="KW-0663">Pyridoxal phosphate</keyword>
<dbReference type="PANTHER" id="PTHR11986">
    <property type="entry name" value="AMINOTRANSFERASE CLASS III"/>
    <property type="match status" value="1"/>
</dbReference>
<dbReference type="InterPro" id="IPR049704">
    <property type="entry name" value="Aminotrans_3_PPA_site"/>
</dbReference>
<dbReference type="GO" id="GO:0008483">
    <property type="term" value="F:transaminase activity"/>
    <property type="evidence" value="ECO:0007669"/>
    <property type="project" value="UniProtKB-KW"/>
</dbReference>
<dbReference type="RefSeq" id="WP_231706028.1">
    <property type="nucleotide sequence ID" value="NZ_AP018042.1"/>
</dbReference>
<dbReference type="PANTHER" id="PTHR11986:SF79">
    <property type="entry name" value="ACETYLORNITHINE AMINOTRANSFERASE, MITOCHONDRIAL"/>
    <property type="match status" value="1"/>
</dbReference>
<dbReference type="InterPro" id="IPR015421">
    <property type="entry name" value="PyrdxlP-dep_Trfase_major"/>
</dbReference>
<evidence type="ECO:0000256" key="3">
    <source>
        <dbReference type="ARBA" id="ARBA00022679"/>
    </source>
</evidence>
<dbReference type="KEGG" id="mbas:ALGA_0378"/>
<dbReference type="FunFam" id="3.40.640.10:FF:000004">
    <property type="entry name" value="Acetylornithine aminotransferase"/>
    <property type="match status" value="1"/>
</dbReference>
<dbReference type="Pfam" id="PF00202">
    <property type="entry name" value="Aminotran_3"/>
    <property type="match status" value="1"/>
</dbReference>
<evidence type="ECO:0000256" key="4">
    <source>
        <dbReference type="ARBA" id="ARBA00022898"/>
    </source>
</evidence>
<evidence type="ECO:0000256" key="2">
    <source>
        <dbReference type="ARBA" id="ARBA00022576"/>
    </source>
</evidence>
<dbReference type="Gene3D" id="3.40.640.10">
    <property type="entry name" value="Type I PLP-dependent aspartate aminotransferase-like (Major domain)"/>
    <property type="match status" value="1"/>
</dbReference>
<dbReference type="PROSITE" id="PS00600">
    <property type="entry name" value="AA_TRANSFER_CLASS_3"/>
    <property type="match status" value="1"/>
</dbReference>
<dbReference type="InterPro" id="IPR005814">
    <property type="entry name" value="Aminotrans_3"/>
</dbReference>
<sequence length="397" mass="44060">MITNRQLFLQHVATTSDFPIALEIERAEGIYMYSPDGKPYLDLVSGVSVSNIGHGHPRVRQAIKDQVDKYMHLMVYGEFIETPQVELAKLLSDNLPESLNSVYFVNSGSEANEGALKLAKRYTGRSEIIYFTGAYHGSTHGALSVLCDEEMKNAYRPLLPDVRMIEFGNVLDLEQITETTACVILEPIQSEGGMIIPSKEFIQTLRAKCTEKGALLIFDEVQMGFGRTGKLFAFEHFDVVPDILCLAKAMGGGMPIGAFISDKKILDCFKSKPMLGHITTFGGHPVCCAAAKAALEVLLEENIVADVQRKGELFVSLLKDHPMVKGFRQLGLFIAVIVESQEIMVEIMKEAYEIGVVMDAFLFCDNAYRIAPPLNITDEEIRHASDLLIQAMDKVRK</sequence>
<gene>
    <name evidence="6" type="ORF">ALGA_0378</name>
</gene>
<reference evidence="6 7" key="1">
    <citation type="journal article" date="2018" name="Mar. Genomics">
        <title>Complete genome sequence of Marinifilaceae bacterium strain SPP2, isolated from the Antarctic marine sediment.</title>
        <authorList>
            <person name="Watanabe M."/>
            <person name="Kojima H."/>
            <person name="Fukui M."/>
        </authorList>
    </citation>
    <scope>NUCLEOTIDE SEQUENCE [LARGE SCALE GENOMIC DNA]</scope>
    <source>
        <strain evidence="6 7">SPP2</strain>
    </source>
</reference>
<dbReference type="SUPFAM" id="SSF53383">
    <property type="entry name" value="PLP-dependent transferases"/>
    <property type="match status" value="1"/>
</dbReference>
<dbReference type="GO" id="GO:0042802">
    <property type="term" value="F:identical protein binding"/>
    <property type="evidence" value="ECO:0007669"/>
    <property type="project" value="TreeGrafter"/>
</dbReference>
<evidence type="ECO:0000313" key="6">
    <source>
        <dbReference type="EMBL" id="BAX78773.1"/>
    </source>
</evidence>